<keyword evidence="1" id="KW-1133">Transmembrane helix</keyword>
<evidence type="ECO:0000313" key="2">
    <source>
        <dbReference type="EMBL" id="SDB11252.1"/>
    </source>
</evidence>
<evidence type="ECO:0000256" key="1">
    <source>
        <dbReference type="SAM" id="Phobius"/>
    </source>
</evidence>
<proteinExistence type="predicted"/>
<accession>A0A1G6AS83</accession>
<name>A0A1G6AS83_9GAMM</name>
<keyword evidence="1" id="KW-0812">Transmembrane</keyword>
<protein>
    <submittedName>
        <fullName evidence="2">Uncharacterized protein</fullName>
    </submittedName>
</protein>
<gene>
    <name evidence="2" type="ORF">SAMN02927930_00439</name>
</gene>
<keyword evidence="3" id="KW-1185">Reference proteome</keyword>
<dbReference type="AlphaFoldDB" id="A0A1G6AS83"/>
<dbReference type="Proteomes" id="UP000199626">
    <property type="component" value="Unassembled WGS sequence"/>
</dbReference>
<reference evidence="3" key="1">
    <citation type="submission" date="2016-10" db="EMBL/GenBank/DDBJ databases">
        <authorList>
            <person name="Varghese N."/>
            <person name="Submissions S."/>
        </authorList>
    </citation>
    <scope>NUCLEOTIDE SEQUENCE [LARGE SCALE GENOMIC DNA]</scope>
    <source>
        <strain evidence="3">CGMCC 1.10824</strain>
    </source>
</reference>
<dbReference type="STRING" id="1159017.SAMN02927930_00439"/>
<evidence type="ECO:0000313" key="3">
    <source>
        <dbReference type="Proteomes" id="UP000199626"/>
    </source>
</evidence>
<sequence length="128" mass="14547">MKTPLEQQLRQQWQQYVAEQAEQTTLEFEPQPATARQRFYSPLRPYWLTAAAVVLGVSAVWWVQLTPFEAATDSAFADVATPPPPPPMLLAGDYHLDALERRLQQAYLQGANEAELAQLWAHYHALTQ</sequence>
<keyword evidence="1" id="KW-0472">Membrane</keyword>
<dbReference type="EMBL" id="FMXN01000002">
    <property type="protein sequence ID" value="SDB11252.1"/>
    <property type="molecule type" value="Genomic_DNA"/>
</dbReference>
<feature type="transmembrane region" description="Helical" evidence="1">
    <location>
        <begin position="46"/>
        <end position="63"/>
    </location>
</feature>
<organism evidence="2 3">
    <name type="scientific">Pseudidiomarina indica</name>
    <dbReference type="NCBI Taxonomy" id="1159017"/>
    <lineage>
        <taxon>Bacteria</taxon>
        <taxon>Pseudomonadati</taxon>
        <taxon>Pseudomonadota</taxon>
        <taxon>Gammaproteobacteria</taxon>
        <taxon>Alteromonadales</taxon>
        <taxon>Idiomarinaceae</taxon>
        <taxon>Pseudidiomarina</taxon>
    </lineage>
</organism>